<feature type="transmembrane region" description="Helical" evidence="5">
    <location>
        <begin position="454"/>
        <end position="473"/>
    </location>
</feature>
<sequence>MDTYLKKIGSEPENVSNETQTNQSATWLTKWEPEDEAFWKATGSKIAWKTLTVTTLSLILSFASWFMMSVIAVKLPGLGFSFSKDQLFWLVAIPGLAAGFLRIIHTFILPIFGTRHVVTVATLLKLIPAIGIGFAVMDTTTPFWVFVLLAITTGFGGGDFSSFMPSTSLFFPKRLKGTALGIQAGIGNFGVSLAQFITPIILSVSIYGTTSVFTSIDAKETQNVLTDSTIEKQKEVFAALDIKTQNKILATVKKPVLDSVTTAVKSADNTVVFAALPLKAKSKAIANANPKVAEKILNKISPKNEAVNKSSIYIQSAAFWYIGFLLVLAFMSWFFLKSIPMQASVKEQMDIFKNKHTWYCTMVYMMTFGTFAGLSAAFPLMIKFLYGDFPNAPDPLVYAFYGPLIGSASRIAFGFIADKVGGAILTTITGIGILTGAVILITQGLVSPTSMDQFPLFVGVILAMFFFTGIGNAGTFRQFPIIFSENQRQAAGVIGWTAAIAAFGPFIFSKLIGNNISANGTVTQFFIGLIVFTILATIVNWWFYNRRGCEKPS</sequence>
<feature type="transmembrane region" description="Helical" evidence="5">
    <location>
        <begin position="46"/>
        <end position="67"/>
    </location>
</feature>
<dbReference type="RefSeq" id="WP_245683120.1">
    <property type="nucleotide sequence ID" value="NZ_BJVF01000001.1"/>
</dbReference>
<reference evidence="7 8" key="1">
    <citation type="submission" date="2016-10" db="EMBL/GenBank/DDBJ databases">
        <authorList>
            <person name="Varghese N."/>
            <person name="Submissions S."/>
        </authorList>
    </citation>
    <scope>NUCLEOTIDE SEQUENCE [LARGE SCALE GENOMIC DNA]</scope>
    <source>
        <strain evidence="7 8">Gm-149</strain>
    </source>
</reference>
<dbReference type="EMBL" id="BJVF01000001">
    <property type="protein sequence ID" value="GEL09602.1"/>
    <property type="molecule type" value="Genomic_DNA"/>
</dbReference>
<dbReference type="SUPFAM" id="SSF103473">
    <property type="entry name" value="MFS general substrate transporter"/>
    <property type="match status" value="2"/>
</dbReference>
<dbReference type="GO" id="GO:0015112">
    <property type="term" value="F:nitrate transmembrane transporter activity"/>
    <property type="evidence" value="ECO:0007669"/>
    <property type="project" value="InterPro"/>
</dbReference>
<evidence type="ECO:0000256" key="1">
    <source>
        <dbReference type="ARBA" id="ARBA00004141"/>
    </source>
</evidence>
<keyword evidence="8" id="KW-1185">Reference proteome</keyword>
<organism evidence="6 9">
    <name type="scientific">Flavobacterium glycines</name>
    <dbReference type="NCBI Taxonomy" id="551990"/>
    <lineage>
        <taxon>Bacteria</taxon>
        <taxon>Pseudomonadati</taxon>
        <taxon>Bacteroidota</taxon>
        <taxon>Flavobacteriia</taxon>
        <taxon>Flavobacteriales</taxon>
        <taxon>Flavobacteriaceae</taxon>
        <taxon>Flavobacterium</taxon>
    </lineage>
</organism>
<evidence type="ECO:0000313" key="8">
    <source>
        <dbReference type="Proteomes" id="UP000182367"/>
    </source>
</evidence>
<feature type="transmembrane region" description="Helical" evidence="5">
    <location>
        <begin position="87"/>
        <end position="105"/>
    </location>
</feature>
<feature type="transmembrane region" description="Helical" evidence="5">
    <location>
        <begin position="398"/>
        <end position="416"/>
    </location>
</feature>
<proteinExistence type="predicted"/>
<evidence type="ECO:0000313" key="6">
    <source>
        <dbReference type="EMBL" id="GEL09602.1"/>
    </source>
</evidence>
<keyword evidence="2 5" id="KW-0812">Transmembrane</keyword>
<feature type="transmembrane region" description="Helical" evidence="5">
    <location>
        <begin position="143"/>
        <end position="164"/>
    </location>
</feature>
<feature type="transmembrane region" description="Helical" evidence="5">
    <location>
        <begin position="525"/>
        <end position="544"/>
    </location>
</feature>
<evidence type="ECO:0000256" key="2">
    <source>
        <dbReference type="ARBA" id="ARBA00022692"/>
    </source>
</evidence>
<comment type="caution">
    <text evidence="6">The sequence shown here is derived from an EMBL/GenBank/DDBJ whole genome shotgun (WGS) entry which is preliminary data.</text>
</comment>
<evidence type="ECO:0000256" key="3">
    <source>
        <dbReference type="ARBA" id="ARBA00022989"/>
    </source>
</evidence>
<dbReference type="Proteomes" id="UP000321579">
    <property type="component" value="Unassembled WGS sequence"/>
</dbReference>
<gene>
    <name evidence="6" type="ORF">FGL01_03410</name>
    <name evidence="7" type="ORF">SAMN05192550_1393</name>
</gene>
<dbReference type="PANTHER" id="PTHR23515">
    <property type="entry name" value="HIGH-AFFINITY NITRATE TRANSPORTER 2.3"/>
    <property type="match status" value="1"/>
</dbReference>
<reference evidence="6 9" key="2">
    <citation type="submission" date="2019-07" db="EMBL/GenBank/DDBJ databases">
        <title>Whole genome shotgun sequence of Flavobacterium glycines NBRC 105008.</title>
        <authorList>
            <person name="Hosoyama A."/>
            <person name="Uohara A."/>
            <person name="Ohji S."/>
            <person name="Ichikawa N."/>
        </authorList>
    </citation>
    <scope>NUCLEOTIDE SEQUENCE [LARGE SCALE GENOMIC DNA]</scope>
    <source>
        <strain evidence="6 9">NBRC 105008</strain>
    </source>
</reference>
<feature type="transmembrane region" description="Helical" evidence="5">
    <location>
        <begin position="493"/>
        <end position="513"/>
    </location>
</feature>
<comment type="subcellular location">
    <subcellularLocation>
        <location evidence="1">Membrane</location>
        <topology evidence="1">Multi-pass membrane protein</topology>
    </subcellularLocation>
</comment>
<protein>
    <submittedName>
        <fullName evidence="7">MFS transporter, NNP family, nitrate/nitrite transporter</fullName>
    </submittedName>
</protein>
<feature type="transmembrane region" description="Helical" evidence="5">
    <location>
        <begin position="357"/>
        <end position="378"/>
    </location>
</feature>
<dbReference type="Gene3D" id="1.20.1250.20">
    <property type="entry name" value="MFS general substrate transporter like domains"/>
    <property type="match status" value="2"/>
</dbReference>
<name>A0A511CAB2_9FLAO</name>
<dbReference type="AlphaFoldDB" id="A0A511CAB2"/>
<accession>A0A511CAB2</accession>
<keyword evidence="4 5" id="KW-0472">Membrane</keyword>
<feature type="transmembrane region" description="Helical" evidence="5">
    <location>
        <begin position="318"/>
        <end position="336"/>
    </location>
</feature>
<dbReference type="EMBL" id="FNEO01000001">
    <property type="protein sequence ID" value="SDJ00760.1"/>
    <property type="molecule type" value="Genomic_DNA"/>
</dbReference>
<feature type="transmembrane region" description="Helical" evidence="5">
    <location>
        <begin position="185"/>
        <end position="207"/>
    </location>
</feature>
<evidence type="ECO:0000313" key="9">
    <source>
        <dbReference type="Proteomes" id="UP000321579"/>
    </source>
</evidence>
<feature type="transmembrane region" description="Helical" evidence="5">
    <location>
        <begin position="423"/>
        <end position="442"/>
    </location>
</feature>
<dbReference type="InterPro" id="IPR044772">
    <property type="entry name" value="NO3_transporter"/>
</dbReference>
<dbReference type="InterPro" id="IPR036259">
    <property type="entry name" value="MFS_trans_sf"/>
</dbReference>
<dbReference type="GO" id="GO:0016020">
    <property type="term" value="C:membrane"/>
    <property type="evidence" value="ECO:0007669"/>
    <property type="project" value="UniProtKB-SubCell"/>
</dbReference>
<evidence type="ECO:0000256" key="5">
    <source>
        <dbReference type="SAM" id="Phobius"/>
    </source>
</evidence>
<feature type="transmembrane region" description="Helical" evidence="5">
    <location>
        <begin position="117"/>
        <end position="137"/>
    </location>
</feature>
<dbReference type="Proteomes" id="UP000182367">
    <property type="component" value="Unassembled WGS sequence"/>
</dbReference>
<evidence type="ECO:0000256" key="4">
    <source>
        <dbReference type="ARBA" id="ARBA00023136"/>
    </source>
</evidence>
<evidence type="ECO:0000313" key="7">
    <source>
        <dbReference type="EMBL" id="SDJ00760.1"/>
    </source>
</evidence>
<keyword evidence="3 5" id="KW-1133">Transmembrane helix</keyword>